<evidence type="ECO:0000256" key="4">
    <source>
        <dbReference type="ARBA" id="ARBA00022490"/>
    </source>
</evidence>
<dbReference type="GO" id="GO:0000976">
    <property type="term" value="F:transcription cis-regulatory region binding"/>
    <property type="evidence" value="ECO:0007669"/>
    <property type="project" value="TreeGrafter"/>
</dbReference>
<keyword evidence="6" id="KW-0592">Phosphate transport</keyword>
<dbReference type="Gene3D" id="3.40.50.2300">
    <property type="match status" value="1"/>
</dbReference>
<evidence type="ECO:0000256" key="14">
    <source>
        <dbReference type="PROSITE-ProRule" id="PRU01091"/>
    </source>
</evidence>
<accession>A0A317C2K5</accession>
<dbReference type="RefSeq" id="WP_109839266.1">
    <property type="nucleotide sequence ID" value="NZ_QGKM01000075.1"/>
</dbReference>
<dbReference type="InterPro" id="IPR011879">
    <property type="entry name" value="Sig_transdc_resp-reg_PhoB"/>
</dbReference>
<evidence type="ECO:0000313" key="18">
    <source>
        <dbReference type="Proteomes" id="UP000245539"/>
    </source>
</evidence>
<keyword evidence="7" id="KW-0902">Two-component regulatory system</keyword>
<keyword evidence="3" id="KW-0813">Transport</keyword>
<proteinExistence type="predicted"/>
<dbReference type="EMBL" id="QGKM01000075">
    <property type="protein sequence ID" value="PWQ92854.1"/>
    <property type="molecule type" value="Genomic_DNA"/>
</dbReference>
<dbReference type="CDD" id="cd17618">
    <property type="entry name" value="REC_OmpR_PhoB"/>
    <property type="match status" value="1"/>
</dbReference>
<evidence type="ECO:0000256" key="5">
    <source>
        <dbReference type="ARBA" id="ARBA00022553"/>
    </source>
</evidence>
<keyword evidence="18" id="KW-1185">Reference proteome</keyword>
<reference evidence="17 18" key="1">
    <citation type="submission" date="2018-05" db="EMBL/GenBank/DDBJ databases">
        <title>Leucothrix arctica sp. nov., isolated from Arctic seawater.</title>
        <authorList>
            <person name="Choi A."/>
            <person name="Baek K."/>
        </authorList>
    </citation>
    <scope>NUCLEOTIDE SEQUENCE [LARGE SCALE GENOMIC DNA]</scope>
    <source>
        <strain evidence="17 18">JCM 18388</strain>
    </source>
</reference>
<feature type="DNA-binding region" description="OmpR/PhoB-type" evidence="14">
    <location>
        <begin position="133"/>
        <end position="231"/>
    </location>
</feature>
<dbReference type="FunFam" id="3.40.50.2300:FF:000001">
    <property type="entry name" value="DNA-binding response regulator PhoB"/>
    <property type="match status" value="1"/>
</dbReference>
<dbReference type="SUPFAM" id="SSF52172">
    <property type="entry name" value="CheY-like"/>
    <property type="match status" value="1"/>
</dbReference>
<feature type="modified residue" description="4-aspartylphosphate" evidence="13">
    <location>
        <position position="57"/>
    </location>
</feature>
<dbReference type="InterPro" id="IPR016032">
    <property type="entry name" value="Sig_transdc_resp-reg_C-effctor"/>
</dbReference>
<dbReference type="GO" id="GO:0006817">
    <property type="term" value="P:phosphate ion transport"/>
    <property type="evidence" value="ECO:0007669"/>
    <property type="project" value="UniProtKB-KW"/>
</dbReference>
<dbReference type="GO" id="GO:0005829">
    <property type="term" value="C:cytosol"/>
    <property type="evidence" value="ECO:0007669"/>
    <property type="project" value="TreeGrafter"/>
</dbReference>
<comment type="caution">
    <text evidence="17">The sequence shown here is derived from an EMBL/GenBank/DDBJ whole genome shotgun (WGS) entry which is preliminary data.</text>
</comment>
<evidence type="ECO:0000256" key="10">
    <source>
        <dbReference type="ARBA" id="ARBA00023159"/>
    </source>
</evidence>
<keyword evidence="9 14" id="KW-0238">DNA-binding</keyword>
<dbReference type="SMART" id="SM00862">
    <property type="entry name" value="Trans_reg_C"/>
    <property type="match status" value="1"/>
</dbReference>
<dbReference type="InterPro" id="IPR036388">
    <property type="entry name" value="WH-like_DNA-bd_sf"/>
</dbReference>
<evidence type="ECO:0000256" key="11">
    <source>
        <dbReference type="ARBA" id="ARBA00023163"/>
    </source>
</evidence>
<sequence>MLYSNTKHILCIEDEAPIRDMLRFSLEREGYTVHDAENAAQMNEQISQQRPDLILIDWMLPDSSGPQLIKQLRNESFTRDIPIIMLTAKAEEQDMIQGLESGADDYVSKPVSLKSLNARIKALLRRSDAFNSDDIIRYEPLELNLSTHTLSINGDNLTIGTTELNLLRYFMQNPERVLSRAQLLDHVWGQNTFIEERTVDVHILRLRKILKKQSMEHLLQTIRGSGYKLSR</sequence>
<evidence type="ECO:0000256" key="9">
    <source>
        <dbReference type="ARBA" id="ARBA00023125"/>
    </source>
</evidence>
<evidence type="ECO:0000256" key="13">
    <source>
        <dbReference type="PROSITE-ProRule" id="PRU00169"/>
    </source>
</evidence>
<comment type="subcellular location">
    <subcellularLocation>
        <location evidence="1">Cytoplasm</location>
    </subcellularLocation>
</comment>
<evidence type="ECO:0000256" key="8">
    <source>
        <dbReference type="ARBA" id="ARBA00023015"/>
    </source>
</evidence>
<dbReference type="NCBIfam" id="TIGR02154">
    <property type="entry name" value="PhoB"/>
    <property type="match status" value="1"/>
</dbReference>
<protein>
    <recommendedName>
        <fullName evidence="2">Phosphate regulon transcriptional regulatory protein PhoB</fullName>
    </recommendedName>
</protein>
<evidence type="ECO:0000256" key="2">
    <source>
        <dbReference type="ARBA" id="ARBA00013332"/>
    </source>
</evidence>
<evidence type="ECO:0000259" key="16">
    <source>
        <dbReference type="PROSITE" id="PS51755"/>
    </source>
</evidence>
<dbReference type="PANTHER" id="PTHR48111">
    <property type="entry name" value="REGULATOR OF RPOS"/>
    <property type="match status" value="1"/>
</dbReference>
<evidence type="ECO:0000313" key="17">
    <source>
        <dbReference type="EMBL" id="PWQ92854.1"/>
    </source>
</evidence>
<dbReference type="GO" id="GO:0032993">
    <property type="term" value="C:protein-DNA complex"/>
    <property type="evidence" value="ECO:0007669"/>
    <property type="project" value="TreeGrafter"/>
</dbReference>
<name>A0A317C2K5_9GAMM</name>
<dbReference type="OrthoDB" id="9802426at2"/>
<dbReference type="Pfam" id="PF00072">
    <property type="entry name" value="Response_reg"/>
    <property type="match status" value="1"/>
</dbReference>
<evidence type="ECO:0000256" key="6">
    <source>
        <dbReference type="ARBA" id="ARBA00022592"/>
    </source>
</evidence>
<dbReference type="SMART" id="SM00448">
    <property type="entry name" value="REC"/>
    <property type="match status" value="1"/>
</dbReference>
<dbReference type="PANTHER" id="PTHR48111:SF40">
    <property type="entry name" value="PHOSPHATE REGULON TRANSCRIPTIONAL REGULATORY PROTEIN PHOB"/>
    <property type="match status" value="1"/>
</dbReference>
<feature type="domain" description="OmpR/PhoB-type" evidence="16">
    <location>
        <begin position="133"/>
        <end position="231"/>
    </location>
</feature>
<dbReference type="GO" id="GO:0006355">
    <property type="term" value="P:regulation of DNA-templated transcription"/>
    <property type="evidence" value="ECO:0007669"/>
    <property type="project" value="InterPro"/>
</dbReference>
<evidence type="ECO:0000256" key="12">
    <source>
        <dbReference type="ARBA" id="ARBA00024735"/>
    </source>
</evidence>
<dbReference type="InterPro" id="IPR039420">
    <property type="entry name" value="WalR-like"/>
</dbReference>
<keyword evidence="11" id="KW-0804">Transcription</keyword>
<evidence type="ECO:0000256" key="3">
    <source>
        <dbReference type="ARBA" id="ARBA00022448"/>
    </source>
</evidence>
<dbReference type="InterPro" id="IPR001789">
    <property type="entry name" value="Sig_transdc_resp-reg_receiver"/>
</dbReference>
<dbReference type="Proteomes" id="UP000245539">
    <property type="component" value="Unassembled WGS sequence"/>
</dbReference>
<keyword evidence="8" id="KW-0805">Transcription regulation</keyword>
<keyword evidence="10" id="KW-0010">Activator</keyword>
<dbReference type="Gene3D" id="1.10.10.10">
    <property type="entry name" value="Winged helix-like DNA-binding domain superfamily/Winged helix DNA-binding domain"/>
    <property type="match status" value="1"/>
</dbReference>
<dbReference type="InterPro" id="IPR011006">
    <property type="entry name" value="CheY-like_superfamily"/>
</dbReference>
<evidence type="ECO:0000256" key="7">
    <source>
        <dbReference type="ARBA" id="ARBA00023012"/>
    </source>
</evidence>
<organism evidence="17 18">
    <name type="scientific">Leucothrix pacifica</name>
    <dbReference type="NCBI Taxonomy" id="1247513"/>
    <lineage>
        <taxon>Bacteria</taxon>
        <taxon>Pseudomonadati</taxon>
        <taxon>Pseudomonadota</taxon>
        <taxon>Gammaproteobacteria</taxon>
        <taxon>Thiotrichales</taxon>
        <taxon>Thiotrichaceae</taxon>
        <taxon>Leucothrix</taxon>
    </lineage>
</organism>
<dbReference type="SUPFAM" id="SSF46894">
    <property type="entry name" value="C-terminal effector domain of the bipartite response regulators"/>
    <property type="match status" value="1"/>
</dbReference>
<feature type="domain" description="Response regulatory" evidence="15">
    <location>
        <begin position="8"/>
        <end position="124"/>
    </location>
</feature>
<keyword evidence="5 13" id="KW-0597">Phosphoprotein</keyword>
<gene>
    <name evidence="17" type="primary">phoB</name>
    <name evidence="17" type="ORF">DKW60_19105</name>
</gene>
<dbReference type="PROSITE" id="PS51755">
    <property type="entry name" value="OMPR_PHOB"/>
    <property type="match status" value="1"/>
</dbReference>
<dbReference type="PROSITE" id="PS50110">
    <property type="entry name" value="RESPONSE_REGULATORY"/>
    <property type="match status" value="1"/>
</dbReference>
<evidence type="ECO:0000259" key="15">
    <source>
        <dbReference type="PROSITE" id="PS50110"/>
    </source>
</evidence>
<dbReference type="CDD" id="cd00383">
    <property type="entry name" value="trans_reg_C"/>
    <property type="match status" value="1"/>
</dbReference>
<comment type="function">
    <text evidence="12">This protein is a positive regulator for the phosphate regulon. Transcription of this operon is positively regulated by PhoB and PhoR when phosphate is limited.</text>
</comment>
<dbReference type="InterPro" id="IPR001867">
    <property type="entry name" value="OmpR/PhoB-type_DNA-bd"/>
</dbReference>
<dbReference type="Pfam" id="PF00486">
    <property type="entry name" value="Trans_reg_C"/>
    <property type="match status" value="1"/>
</dbReference>
<dbReference type="AlphaFoldDB" id="A0A317C2K5"/>
<dbReference type="GO" id="GO:0000156">
    <property type="term" value="F:phosphorelay response regulator activity"/>
    <property type="evidence" value="ECO:0007669"/>
    <property type="project" value="InterPro"/>
</dbReference>
<keyword evidence="4" id="KW-0963">Cytoplasm</keyword>
<evidence type="ECO:0000256" key="1">
    <source>
        <dbReference type="ARBA" id="ARBA00004496"/>
    </source>
</evidence>